<dbReference type="InterPro" id="IPR049012">
    <property type="entry name" value="Mutator_transp_dom"/>
</dbReference>
<feature type="domain" description="Mutator-like transposase" evidence="1">
    <location>
        <begin position="219"/>
        <end position="338"/>
    </location>
</feature>
<name>A0ABQ9GRW8_9NEOP</name>
<reference evidence="2 3" key="1">
    <citation type="submission" date="2023-02" db="EMBL/GenBank/DDBJ databases">
        <title>LHISI_Scaffold_Assembly.</title>
        <authorList>
            <person name="Stuart O.P."/>
            <person name="Cleave R."/>
            <person name="Magrath M.J.L."/>
            <person name="Mikheyev A.S."/>
        </authorList>
    </citation>
    <scope>NUCLEOTIDE SEQUENCE [LARGE SCALE GENOMIC DNA]</scope>
    <source>
        <strain evidence="2">Daus_M_001</strain>
        <tissue evidence="2">Leg muscle</tissue>
    </source>
</reference>
<accession>A0ABQ9GRW8</accession>
<evidence type="ECO:0000259" key="1">
    <source>
        <dbReference type="Pfam" id="PF20700"/>
    </source>
</evidence>
<dbReference type="Proteomes" id="UP001159363">
    <property type="component" value="Chromosome 9"/>
</dbReference>
<proteinExistence type="predicted"/>
<protein>
    <recommendedName>
        <fullName evidence="1">Mutator-like transposase domain-containing protein</fullName>
    </recommendedName>
</protein>
<keyword evidence="3" id="KW-1185">Reference proteome</keyword>
<dbReference type="EMBL" id="JARBHB010000010">
    <property type="protein sequence ID" value="KAJ8874746.1"/>
    <property type="molecule type" value="Genomic_DNA"/>
</dbReference>
<gene>
    <name evidence="2" type="ORF">PR048_025612</name>
</gene>
<sequence length="489" mass="53975">MAEASEPWSGGGYEIEAHPSLSMSLVSSTQSCCVCNASHSSYKCPEINQLSPQDRYTISHQAKFCPSTLSYHICGSKHHTLLHFEPKSKNQGSGYDTVLPSGETASTLSAVMSTVFAAISAISLAGRCPGGGERWDLQPTGCFINDNTAIRINTGTIACSQRKLLKEHREMEWQVHSSLNVRTSRESTGINDAWVNSMLLTGRALRYYRQFGNAMKFLDKNASSRRRTIQAREVDADGIPVIAVVTDGAWSRRSHGTNYNVLSGVACIIDTKSKMILFASTRNSYCCICDRASSKGESTNSHVCCKKRNKLSTAMKADIIVEGFRNSIVMHHFKYNKLIEFYLAASAAVASPTAGVLDVETYKYYPRTTFHQNGQTCQECSGTTFSNQRLKMDVPEGNRTNTETFLARSINHPAQSHQSDGKFFYRYAGTLILIKIVLFSTAQVEVLNLTGCLHVGRVLLDTASQASFITEGCMQKLHLRCNNAHLPIH</sequence>
<organism evidence="2 3">
    <name type="scientific">Dryococelus australis</name>
    <dbReference type="NCBI Taxonomy" id="614101"/>
    <lineage>
        <taxon>Eukaryota</taxon>
        <taxon>Metazoa</taxon>
        <taxon>Ecdysozoa</taxon>
        <taxon>Arthropoda</taxon>
        <taxon>Hexapoda</taxon>
        <taxon>Insecta</taxon>
        <taxon>Pterygota</taxon>
        <taxon>Neoptera</taxon>
        <taxon>Polyneoptera</taxon>
        <taxon>Phasmatodea</taxon>
        <taxon>Verophasmatodea</taxon>
        <taxon>Anareolatae</taxon>
        <taxon>Phasmatidae</taxon>
        <taxon>Eurycanthinae</taxon>
        <taxon>Dryococelus</taxon>
    </lineage>
</organism>
<comment type="caution">
    <text evidence="2">The sequence shown here is derived from an EMBL/GenBank/DDBJ whole genome shotgun (WGS) entry which is preliminary data.</text>
</comment>
<evidence type="ECO:0000313" key="2">
    <source>
        <dbReference type="EMBL" id="KAJ8874746.1"/>
    </source>
</evidence>
<evidence type="ECO:0000313" key="3">
    <source>
        <dbReference type="Proteomes" id="UP001159363"/>
    </source>
</evidence>
<dbReference type="Pfam" id="PF20700">
    <property type="entry name" value="Mutator"/>
    <property type="match status" value="1"/>
</dbReference>